<protein>
    <recommendedName>
        <fullName evidence="7">Fucose-specific lectin</fullName>
    </recommendedName>
</protein>
<dbReference type="EMBL" id="SKBN01000035">
    <property type="protein sequence ID" value="TGJ86008.1"/>
    <property type="molecule type" value="Genomic_DNA"/>
</dbReference>
<evidence type="ECO:0000313" key="6">
    <source>
        <dbReference type="Proteomes" id="UP000297716"/>
    </source>
</evidence>
<keyword evidence="2" id="KW-0560">Oxidoreductase</keyword>
<dbReference type="Gene3D" id="3.40.50.720">
    <property type="entry name" value="NAD(P)-binding Rossmann-like Domain"/>
    <property type="match status" value="1"/>
</dbReference>
<dbReference type="InterPro" id="IPR051911">
    <property type="entry name" value="SDR_oxidoreductase"/>
</dbReference>
<evidence type="ECO:0000256" key="2">
    <source>
        <dbReference type="ARBA" id="ARBA00023002"/>
    </source>
</evidence>
<dbReference type="InterPro" id="IPR036291">
    <property type="entry name" value="NAD(P)-bd_dom_sf"/>
</dbReference>
<evidence type="ECO:0000313" key="5">
    <source>
        <dbReference type="EMBL" id="TGJ86008.1"/>
    </source>
</evidence>
<dbReference type="SUPFAM" id="SSF89372">
    <property type="entry name" value="Fucose-specific lectin"/>
    <property type="match status" value="1"/>
</dbReference>
<evidence type="ECO:0000256" key="4">
    <source>
        <dbReference type="SAM" id="Phobius"/>
    </source>
</evidence>
<keyword evidence="6" id="KW-1185">Reference proteome</keyword>
<dbReference type="Proteomes" id="UP000297716">
    <property type="component" value="Unassembled WGS sequence"/>
</dbReference>
<reference evidence="5 6" key="1">
    <citation type="submission" date="2019-03" db="EMBL/GenBank/DDBJ databases">
        <title>Draft genome sequence of Xylaria hypoxylon DSM 108379, a ubiquitous saprotrophic-parasitic fungi on hardwood.</title>
        <authorList>
            <person name="Buettner E."/>
            <person name="Leonhardt S."/>
            <person name="Gebauer A.M."/>
            <person name="Liers C."/>
            <person name="Hofrichter M."/>
            <person name="Kellner H."/>
        </authorList>
    </citation>
    <scope>NUCLEOTIDE SEQUENCE [LARGE SCALE GENOMIC DNA]</scope>
    <source>
        <strain evidence="5 6">DSM 108379</strain>
    </source>
</reference>
<feature type="region of interest" description="Disordered" evidence="3">
    <location>
        <begin position="44"/>
        <end position="66"/>
    </location>
</feature>
<dbReference type="Pfam" id="PF00106">
    <property type="entry name" value="adh_short"/>
    <property type="match status" value="1"/>
</dbReference>
<feature type="transmembrane region" description="Helical" evidence="4">
    <location>
        <begin position="108"/>
        <end position="132"/>
    </location>
</feature>
<dbReference type="InterPro" id="IPR002347">
    <property type="entry name" value="SDR_fam"/>
</dbReference>
<dbReference type="SUPFAM" id="SSF51735">
    <property type="entry name" value="NAD(P)-binding Rossmann-fold domains"/>
    <property type="match status" value="1"/>
</dbReference>
<proteinExistence type="inferred from homology"/>
<evidence type="ECO:0008006" key="7">
    <source>
        <dbReference type="Google" id="ProtNLM"/>
    </source>
</evidence>
<keyword evidence="4" id="KW-0472">Membrane</keyword>
<keyword evidence="4" id="KW-0812">Transmembrane</keyword>
<sequence>MAAPSDRDDYSTLEVATNSDIMREGKYPEVVPPAIPEAYGYYGPPKPEHTTPQPHGAQIAPYPASAHLPPTAHTYSTYPEVVDNGDVAKTADGEGSKGARICGLPRKFFWLALVGAILIIIGVIVGVVVGTMSKGHTVELESNGGGSGSGSGSANNDTGSSPTTKLSLFNDTRLASANFTDAYGNNNFLLVYQLSDASIRMSAFNSSNSKWVVSDVLNGTEGVKLGSSLAIDTFWQGTNSPDVNLYYQSDGASTTIKSLLYSTNDTISTTSVTPSDKWQAMAATSEFNSMPGSSLVAYGKQCGFCNQYAYLFWQGQSGLYMAGNTGDGIKDADLIDTDTAPSANTSMALTYSGTLQGDSDAVLRRSISVFYRSKTSALAQLRIGNGMNVPAYVGRDIGPSTNFAAFSTGFNESESDNPTPLGFQVLSIDPEGDDGVQLSYLKDGAWATATGEIKDLADCQAKAMMAVNTGRRLYCLVDSGDDAGVEIIEWAWQGDPSDTTSYLDWEKVGAVDIVTPDGKFPITDLLSPILIIFKSFAPIMPGNVWFIVGASSGFGRAIALEALSRGDKVAAASRHPSKMTNLEDAGAMILKLDVTSDERVIMNIMQTVVDVYGKITHCVNATGYLLEGVIEAASQDEVHRIVATNVLGTATVTRCALRFLRPRGFGVIANFGSLASWEGGLAYGYYSVKSATKWAVSGFTESLNLECRPLGIAAVVIEPGYFRTEVLNEGGGHRLVTKEQLLSDYTDSGLATQKDLIMHLDNNQLGDVKKGAGVIVDVLTQTGVTSGRNIPVRLVLGSDAIKAIRNKIKATETLLKEWEDVIVSTDRDDAAQKV</sequence>
<feature type="region of interest" description="Disordered" evidence="3">
    <location>
        <begin position="140"/>
        <end position="163"/>
    </location>
</feature>
<dbReference type="PANTHER" id="PTHR43976:SF16">
    <property type="entry name" value="SHORT-CHAIN DEHYDROGENASE_REDUCTASE FAMILY PROTEIN"/>
    <property type="match status" value="1"/>
</dbReference>
<gene>
    <name evidence="5" type="ORF">E0Z10_g2763</name>
</gene>
<dbReference type="GO" id="GO:0016491">
    <property type="term" value="F:oxidoreductase activity"/>
    <property type="evidence" value="ECO:0007669"/>
    <property type="project" value="UniProtKB-KW"/>
</dbReference>
<dbReference type="Gene3D" id="2.120.10.70">
    <property type="entry name" value="Fucose-specific lectin"/>
    <property type="match status" value="1"/>
</dbReference>
<keyword evidence="4" id="KW-1133">Transmembrane helix</keyword>
<comment type="similarity">
    <text evidence="1">Belongs to the short-chain dehydrogenases/reductases (SDR) family.</text>
</comment>
<dbReference type="STRING" id="37992.A0A4Z0Z1C7"/>
<name>A0A4Z0Z1C7_9PEZI</name>
<dbReference type="OrthoDB" id="4659572at2759"/>
<accession>A0A4Z0Z1C7</accession>
<comment type="caution">
    <text evidence="5">The sequence shown here is derived from an EMBL/GenBank/DDBJ whole genome shotgun (WGS) entry which is preliminary data.</text>
</comment>
<dbReference type="PRINTS" id="PR00081">
    <property type="entry name" value="GDHRDH"/>
</dbReference>
<feature type="compositionally biased region" description="Low complexity" evidence="3">
    <location>
        <begin position="152"/>
        <end position="161"/>
    </location>
</feature>
<evidence type="ECO:0000256" key="1">
    <source>
        <dbReference type="ARBA" id="ARBA00006484"/>
    </source>
</evidence>
<organism evidence="5 6">
    <name type="scientific">Xylaria hypoxylon</name>
    <dbReference type="NCBI Taxonomy" id="37992"/>
    <lineage>
        <taxon>Eukaryota</taxon>
        <taxon>Fungi</taxon>
        <taxon>Dikarya</taxon>
        <taxon>Ascomycota</taxon>
        <taxon>Pezizomycotina</taxon>
        <taxon>Sordariomycetes</taxon>
        <taxon>Xylariomycetidae</taxon>
        <taxon>Xylariales</taxon>
        <taxon>Xylariaceae</taxon>
        <taxon>Xylaria</taxon>
    </lineage>
</organism>
<dbReference type="AlphaFoldDB" id="A0A4Z0Z1C7"/>
<dbReference type="PANTHER" id="PTHR43976">
    <property type="entry name" value="SHORT CHAIN DEHYDROGENASE"/>
    <property type="match status" value="1"/>
</dbReference>
<evidence type="ECO:0000256" key="3">
    <source>
        <dbReference type="SAM" id="MobiDB-lite"/>
    </source>
</evidence>